<comment type="cofactor">
    <cofactor evidence="1 5">
        <name>pyridoxal 5'-phosphate</name>
        <dbReference type="ChEBI" id="CHEBI:597326"/>
    </cofactor>
</comment>
<proteinExistence type="inferred from homology"/>
<dbReference type="GO" id="GO:0019346">
    <property type="term" value="P:transsulfuration"/>
    <property type="evidence" value="ECO:0007669"/>
    <property type="project" value="InterPro"/>
</dbReference>
<dbReference type="GO" id="GO:0019343">
    <property type="term" value="P:cysteine biosynthetic process via cystathionine"/>
    <property type="evidence" value="ECO:0007669"/>
    <property type="project" value="TreeGrafter"/>
</dbReference>
<evidence type="ECO:0000256" key="1">
    <source>
        <dbReference type="ARBA" id="ARBA00001933"/>
    </source>
</evidence>
<dbReference type="SUPFAM" id="SSF53383">
    <property type="entry name" value="PLP-dependent transferases"/>
    <property type="match status" value="1"/>
</dbReference>
<dbReference type="AlphaFoldDB" id="A0A8E2A4C7"/>
<dbReference type="InterPro" id="IPR015421">
    <property type="entry name" value="PyrdxlP-dep_Trfase_major"/>
</dbReference>
<dbReference type="GO" id="GO:0030170">
    <property type="term" value="F:pyridoxal phosphate binding"/>
    <property type="evidence" value="ECO:0007669"/>
    <property type="project" value="InterPro"/>
</dbReference>
<dbReference type="PROSITE" id="PS00868">
    <property type="entry name" value="CYS_MET_METAB_PP"/>
    <property type="match status" value="1"/>
</dbReference>
<accession>A0A8E2A4C7</accession>
<keyword evidence="6" id="KW-0456">Lyase</keyword>
<dbReference type="CDD" id="cd00614">
    <property type="entry name" value="CGS_like"/>
    <property type="match status" value="1"/>
</dbReference>
<evidence type="ECO:0000256" key="3">
    <source>
        <dbReference type="ARBA" id="ARBA00022898"/>
    </source>
</evidence>
<dbReference type="InterPro" id="IPR015422">
    <property type="entry name" value="PyrdxlP-dep_Trfase_small"/>
</dbReference>
<keyword evidence="3 4" id="KW-0663">Pyridoxal phosphate</keyword>
<evidence type="ECO:0000313" key="7">
    <source>
        <dbReference type="Proteomes" id="UP000574332"/>
    </source>
</evidence>
<dbReference type="FunFam" id="3.40.640.10:FF:000009">
    <property type="entry name" value="Cystathionine gamma-synthase homolog"/>
    <property type="match status" value="1"/>
</dbReference>
<dbReference type="Pfam" id="PF01053">
    <property type="entry name" value="Cys_Met_Meta_PP"/>
    <property type="match status" value="1"/>
</dbReference>
<dbReference type="FunFam" id="3.90.1150.10:FF:000008">
    <property type="entry name" value="Cystathionine gamma-synthase"/>
    <property type="match status" value="1"/>
</dbReference>
<comment type="caution">
    <text evidence="6">The sequence shown here is derived from an EMBL/GenBank/DDBJ whole genome shotgun (WGS) entry which is preliminary data.</text>
</comment>
<dbReference type="EMBL" id="JACCCY010000008">
    <property type="protein sequence ID" value="NYI51178.1"/>
    <property type="molecule type" value="Genomic_DNA"/>
</dbReference>
<organism evidence="6 7">
    <name type="scientific">Macellibacteroides fermentans</name>
    <dbReference type="NCBI Taxonomy" id="879969"/>
    <lineage>
        <taxon>Bacteria</taxon>
        <taxon>Pseudomonadati</taxon>
        <taxon>Bacteroidota</taxon>
        <taxon>Bacteroidia</taxon>
        <taxon>Bacteroidales</taxon>
        <taxon>Porphyromonadaceae</taxon>
        <taxon>Macellibacteroides</taxon>
    </lineage>
</organism>
<dbReference type="GO" id="GO:0004123">
    <property type="term" value="F:cystathionine gamma-lyase activity"/>
    <property type="evidence" value="ECO:0007669"/>
    <property type="project" value="TreeGrafter"/>
</dbReference>
<dbReference type="NCBIfam" id="NF005871">
    <property type="entry name" value="PRK07811.1"/>
    <property type="match status" value="1"/>
</dbReference>
<dbReference type="PANTHER" id="PTHR11808">
    <property type="entry name" value="TRANS-SULFURATION ENZYME FAMILY MEMBER"/>
    <property type="match status" value="1"/>
</dbReference>
<dbReference type="InterPro" id="IPR000277">
    <property type="entry name" value="Cys/Met-Metab_PyrdxlP-dep_enz"/>
</dbReference>
<dbReference type="PIRSF" id="PIRSF001434">
    <property type="entry name" value="CGS"/>
    <property type="match status" value="1"/>
</dbReference>
<evidence type="ECO:0000313" key="6">
    <source>
        <dbReference type="EMBL" id="NYI51178.1"/>
    </source>
</evidence>
<dbReference type="Gene3D" id="3.90.1150.10">
    <property type="entry name" value="Aspartate Aminotransferase, domain 1"/>
    <property type="match status" value="1"/>
</dbReference>
<gene>
    <name evidence="6" type="ORF">F5613_003352</name>
</gene>
<evidence type="ECO:0000256" key="4">
    <source>
        <dbReference type="PIRSR" id="PIRSR001434-2"/>
    </source>
</evidence>
<dbReference type="GO" id="GO:0005737">
    <property type="term" value="C:cytoplasm"/>
    <property type="evidence" value="ECO:0007669"/>
    <property type="project" value="TreeGrafter"/>
</dbReference>
<dbReference type="GO" id="GO:0003962">
    <property type="term" value="F:cystathionine gamma-synthase activity"/>
    <property type="evidence" value="ECO:0007669"/>
    <property type="project" value="TreeGrafter"/>
</dbReference>
<keyword evidence="7" id="KW-1185">Reference proteome</keyword>
<dbReference type="InterPro" id="IPR054542">
    <property type="entry name" value="Cys_met_metab_PP"/>
</dbReference>
<name>A0A8E2A4C7_9PORP</name>
<dbReference type="Gene3D" id="3.40.640.10">
    <property type="entry name" value="Type I PLP-dependent aspartate aminotransferase-like (Major domain)"/>
    <property type="match status" value="1"/>
</dbReference>
<dbReference type="RefSeq" id="WP_179400507.1">
    <property type="nucleotide sequence ID" value="NZ_JACCCY010000008.1"/>
</dbReference>
<dbReference type="PANTHER" id="PTHR11808:SF15">
    <property type="entry name" value="CYSTATHIONINE GAMMA-LYASE"/>
    <property type="match status" value="1"/>
</dbReference>
<sequence length="379" mass="41181">MDFSTMAIHEGQAPDAATGATVVPVYQTSTFTQQGIGEHKGFEYSRLSNPTRTALEVSLAALEHARYGLAFASGMAAEHAVFSLLNPGDHIVTVANVYGGTVRLFERLFSRYGITFSYVEGSDAQEFEGAIGSNTKLIWLETPTNPLLTIVDIEAVAAIARARGVLLAVDNTFASPYFQRPLELGADIVVQSTTKYIAGHSDVIGGAVLLNDASIYEELRFFQNTIGAIPGPQDVWLTLRGVKTLAVRMRQHEANAFAVARFLQDHPRVSQVYFPGLPQHPNHEVARRQMSGFGGMVSFRLKEGNRESVNAFVKKLKVFSLADSLGGVESLVCFPMVMTHDAVPEKQRLELGITGDLLRLSIGIEGVDDLLADLKQALA</sequence>
<feature type="modified residue" description="N6-(pyridoxal phosphate)lysine" evidence="4">
    <location>
        <position position="195"/>
    </location>
</feature>
<dbReference type="Proteomes" id="UP000574332">
    <property type="component" value="Unassembled WGS sequence"/>
</dbReference>
<evidence type="ECO:0000256" key="2">
    <source>
        <dbReference type="ARBA" id="ARBA00009077"/>
    </source>
</evidence>
<evidence type="ECO:0000256" key="5">
    <source>
        <dbReference type="RuleBase" id="RU362118"/>
    </source>
</evidence>
<comment type="similarity">
    <text evidence="2 5">Belongs to the trans-sulfuration enzymes family.</text>
</comment>
<dbReference type="InterPro" id="IPR015424">
    <property type="entry name" value="PyrdxlP-dep_Trfase"/>
</dbReference>
<protein>
    <submittedName>
        <fullName evidence="6">Cystathionine beta-lyase/cystathionine gamma-synthase</fullName>
    </submittedName>
</protein>
<reference evidence="6 7" key="1">
    <citation type="submission" date="2020-07" db="EMBL/GenBank/DDBJ databases">
        <title>Genomic Encyclopedia of Type Strains, Phase IV (KMG-IV): sequencing the most valuable type-strain genomes for metagenomic binning, comparative biology and taxonomic classification.</title>
        <authorList>
            <person name="Goeker M."/>
        </authorList>
    </citation>
    <scope>NUCLEOTIDE SEQUENCE [LARGE SCALE GENOMIC DNA]</scope>
    <source>
        <strain evidence="6 7">DSM 23697</strain>
    </source>
</reference>